<dbReference type="AlphaFoldDB" id="A0AAD2FCM4"/>
<feature type="compositionally biased region" description="Basic and acidic residues" evidence="1">
    <location>
        <begin position="33"/>
        <end position="52"/>
    </location>
</feature>
<sequence length="295" mass="33705">MSEQPETIEDKVTDWTTDPPSSNDEIELSNTPADRDSNGKEEDQEHEKEIENTKPTISVRQMRKLKNPQRKRHGARNQHKNKIFVKWLIDRFHLKTVVSDEDPISSSPVVLDVAGGKGEVAARLTMCHLQKVVMVDPRLADVPHCFDTLVYPKIPNKWQKRLDDQRKENPNVVQDKLANRFQQLVTTFDEYTITSNPELQSAIQNATLILGLHADGATEAIVDAALQYSKPFCVVPCCVFPNLFRSRQVENEAGEMVPVRSHGQFCKYLADKDQRFQTEILPFDGRNVAIWWDGK</sequence>
<keyword evidence="3" id="KW-1185">Reference proteome</keyword>
<organism evidence="2 3">
    <name type="scientific">Cylindrotheca closterium</name>
    <dbReference type="NCBI Taxonomy" id="2856"/>
    <lineage>
        <taxon>Eukaryota</taxon>
        <taxon>Sar</taxon>
        <taxon>Stramenopiles</taxon>
        <taxon>Ochrophyta</taxon>
        <taxon>Bacillariophyta</taxon>
        <taxon>Bacillariophyceae</taxon>
        <taxon>Bacillariophycidae</taxon>
        <taxon>Bacillariales</taxon>
        <taxon>Bacillariaceae</taxon>
        <taxon>Cylindrotheca</taxon>
    </lineage>
</organism>
<comment type="caution">
    <text evidence="2">The sequence shown here is derived from an EMBL/GenBank/DDBJ whole genome shotgun (WGS) entry which is preliminary data.</text>
</comment>
<feature type="region of interest" description="Disordered" evidence="1">
    <location>
        <begin position="1"/>
        <end position="77"/>
    </location>
</feature>
<evidence type="ECO:0008006" key="4">
    <source>
        <dbReference type="Google" id="ProtNLM"/>
    </source>
</evidence>
<dbReference type="Proteomes" id="UP001295423">
    <property type="component" value="Unassembled WGS sequence"/>
</dbReference>
<evidence type="ECO:0000313" key="2">
    <source>
        <dbReference type="EMBL" id="CAJ1921580.1"/>
    </source>
</evidence>
<name>A0AAD2FCM4_9STRA</name>
<reference evidence="2" key="1">
    <citation type="submission" date="2023-08" db="EMBL/GenBank/DDBJ databases">
        <authorList>
            <person name="Audoor S."/>
            <person name="Bilcke G."/>
        </authorList>
    </citation>
    <scope>NUCLEOTIDE SEQUENCE</scope>
</reference>
<dbReference type="PANTHER" id="PTHR36971:SF1">
    <property type="entry name" value="METHYLTRANSFERASE DOMAIN-CONTAINING PROTEIN"/>
    <property type="match status" value="1"/>
</dbReference>
<gene>
    <name evidence="2" type="ORF">CYCCA115_LOCUS935</name>
</gene>
<evidence type="ECO:0000313" key="3">
    <source>
        <dbReference type="Proteomes" id="UP001295423"/>
    </source>
</evidence>
<feature type="compositionally biased region" description="Basic residues" evidence="1">
    <location>
        <begin position="61"/>
        <end position="77"/>
    </location>
</feature>
<evidence type="ECO:0000256" key="1">
    <source>
        <dbReference type="SAM" id="MobiDB-lite"/>
    </source>
</evidence>
<feature type="compositionally biased region" description="Polar residues" evidence="1">
    <location>
        <begin position="14"/>
        <end position="32"/>
    </location>
</feature>
<accession>A0AAD2FCM4</accession>
<dbReference type="EMBL" id="CAKOGP040000002">
    <property type="protein sequence ID" value="CAJ1921580.1"/>
    <property type="molecule type" value="Genomic_DNA"/>
</dbReference>
<proteinExistence type="predicted"/>
<protein>
    <recommendedName>
        <fullName evidence="4">Methyltransferase domain-containing protein</fullName>
    </recommendedName>
</protein>
<dbReference type="PANTHER" id="PTHR36971">
    <property type="entry name" value="UNNAMED PRODUCT"/>
    <property type="match status" value="1"/>
</dbReference>